<keyword evidence="5" id="KW-0472">Membrane</keyword>
<dbReference type="PROSITE" id="PS00633">
    <property type="entry name" value="BROMODOMAIN_1"/>
    <property type="match status" value="1"/>
</dbReference>
<dbReference type="InterPro" id="IPR018359">
    <property type="entry name" value="Bromodomain_CS"/>
</dbReference>
<keyword evidence="2 4" id="KW-0103">Bromodomain</keyword>
<dbReference type="Gene3D" id="1.20.920.10">
    <property type="entry name" value="Bromodomain-like"/>
    <property type="match status" value="1"/>
</dbReference>
<dbReference type="InterPro" id="IPR001487">
    <property type="entry name" value="Bromodomain"/>
</dbReference>
<feature type="transmembrane region" description="Helical" evidence="5">
    <location>
        <begin position="21"/>
        <end position="38"/>
    </location>
</feature>
<dbReference type="Proteomes" id="UP001642540">
    <property type="component" value="Unassembled WGS sequence"/>
</dbReference>
<dbReference type="PROSITE" id="PS50014">
    <property type="entry name" value="BROMODOMAIN_2"/>
    <property type="match status" value="1"/>
</dbReference>
<dbReference type="PANTHER" id="PTHR45750:SF3">
    <property type="entry name" value="HISTONE ACETYLTRANSFERASE"/>
    <property type="match status" value="1"/>
</dbReference>
<gene>
    <name evidence="7" type="ORF">ODALV1_LOCUS18820</name>
</gene>
<organism evidence="7 8">
    <name type="scientific">Orchesella dallaii</name>
    <dbReference type="NCBI Taxonomy" id="48710"/>
    <lineage>
        <taxon>Eukaryota</taxon>
        <taxon>Metazoa</taxon>
        <taxon>Ecdysozoa</taxon>
        <taxon>Arthropoda</taxon>
        <taxon>Hexapoda</taxon>
        <taxon>Collembola</taxon>
        <taxon>Entomobryomorpha</taxon>
        <taxon>Entomobryoidea</taxon>
        <taxon>Orchesellidae</taxon>
        <taxon>Orchesellinae</taxon>
        <taxon>Orchesella</taxon>
    </lineage>
</organism>
<dbReference type="PRINTS" id="PR00503">
    <property type="entry name" value="BROMODOMAIN"/>
</dbReference>
<evidence type="ECO:0000256" key="2">
    <source>
        <dbReference type="ARBA" id="ARBA00023117"/>
    </source>
</evidence>
<dbReference type="PANTHER" id="PTHR45750">
    <property type="entry name" value="GH11602P"/>
    <property type="match status" value="1"/>
</dbReference>
<keyword evidence="5" id="KW-0812">Transmembrane</keyword>
<keyword evidence="3" id="KW-0012">Acyltransferase</keyword>
<proteinExistence type="predicted"/>
<evidence type="ECO:0000313" key="7">
    <source>
        <dbReference type="EMBL" id="CAL8120034.1"/>
    </source>
</evidence>
<evidence type="ECO:0000256" key="5">
    <source>
        <dbReference type="SAM" id="Phobius"/>
    </source>
</evidence>
<protein>
    <recommendedName>
        <fullName evidence="6">Bromo domain-containing protein</fullName>
    </recommendedName>
</protein>
<dbReference type="CDD" id="cd04369">
    <property type="entry name" value="Bromodomain"/>
    <property type="match status" value="1"/>
</dbReference>
<sequence length="253" mass="29275">MTKWIIRVWNLLMLDFGLTKLYECLSTFTNIFILYYFLDSKLGATNIIMDFPAIMRHVTRCLKVINILGPKSRKRSDCEPMASTLEVHPPRTPYTEMVITDCLTMIETEILPFILKLECARFFMEPTDPASFPGYYEIVNYPMDLGSIRARLENLYYMEAEQFENDLQLIAINAVLYHDEGTEIHEAGKNLWKEYKAKQKDIPDVENLKFIYVFDVPSRGAKLGGASKRGKRKSDVLETPEVTGKRVVYKSID</sequence>
<evidence type="ECO:0000256" key="4">
    <source>
        <dbReference type="PROSITE-ProRule" id="PRU00035"/>
    </source>
</evidence>
<reference evidence="7 8" key="1">
    <citation type="submission" date="2024-08" db="EMBL/GenBank/DDBJ databases">
        <authorList>
            <person name="Cucini C."/>
            <person name="Frati F."/>
        </authorList>
    </citation>
    <scope>NUCLEOTIDE SEQUENCE [LARGE SCALE GENOMIC DNA]</scope>
</reference>
<evidence type="ECO:0000259" key="6">
    <source>
        <dbReference type="PROSITE" id="PS50014"/>
    </source>
</evidence>
<accession>A0ABP1R9Y8</accession>
<keyword evidence="1" id="KW-0808">Transferase</keyword>
<keyword evidence="5" id="KW-1133">Transmembrane helix</keyword>
<comment type="caution">
    <text evidence="7">The sequence shown here is derived from an EMBL/GenBank/DDBJ whole genome shotgun (WGS) entry which is preliminary data.</text>
</comment>
<dbReference type="EMBL" id="CAXLJM020000062">
    <property type="protein sequence ID" value="CAL8120034.1"/>
    <property type="molecule type" value="Genomic_DNA"/>
</dbReference>
<keyword evidence="8" id="KW-1185">Reference proteome</keyword>
<dbReference type="InterPro" id="IPR036427">
    <property type="entry name" value="Bromodomain-like_sf"/>
</dbReference>
<dbReference type="SMART" id="SM00297">
    <property type="entry name" value="BROMO"/>
    <property type="match status" value="1"/>
</dbReference>
<dbReference type="InterPro" id="IPR037800">
    <property type="entry name" value="GCN5"/>
</dbReference>
<dbReference type="SUPFAM" id="SSF47370">
    <property type="entry name" value="Bromodomain"/>
    <property type="match status" value="1"/>
</dbReference>
<name>A0ABP1R9Y8_9HEXA</name>
<evidence type="ECO:0000313" key="8">
    <source>
        <dbReference type="Proteomes" id="UP001642540"/>
    </source>
</evidence>
<dbReference type="Pfam" id="PF00439">
    <property type="entry name" value="Bromodomain"/>
    <property type="match status" value="1"/>
</dbReference>
<evidence type="ECO:0000256" key="1">
    <source>
        <dbReference type="ARBA" id="ARBA00022679"/>
    </source>
</evidence>
<feature type="domain" description="Bromo" evidence="6">
    <location>
        <begin position="115"/>
        <end position="185"/>
    </location>
</feature>
<evidence type="ECO:0000256" key="3">
    <source>
        <dbReference type="ARBA" id="ARBA00023315"/>
    </source>
</evidence>